<feature type="transmembrane region" description="Helical" evidence="1">
    <location>
        <begin position="106"/>
        <end position="126"/>
    </location>
</feature>
<dbReference type="OrthoDB" id="10334147at2759"/>
<evidence type="ECO:0000313" key="4">
    <source>
        <dbReference type="Proteomes" id="UP000759537"/>
    </source>
</evidence>
<feature type="signal peptide" evidence="2">
    <location>
        <begin position="1"/>
        <end position="19"/>
    </location>
</feature>
<reference evidence="3" key="1">
    <citation type="submission" date="2019-10" db="EMBL/GenBank/DDBJ databases">
        <authorList>
            <consortium name="DOE Joint Genome Institute"/>
            <person name="Kuo A."/>
            <person name="Miyauchi S."/>
            <person name="Kiss E."/>
            <person name="Drula E."/>
            <person name="Kohler A."/>
            <person name="Sanchez-Garcia M."/>
            <person name="Andreopoulos B."/>
            <person name="Barry K.W."/>
            <person name="Bonito G."/>
            <person name="Buee M."/>
            <person name="Carver A."/>
            <person name="Chen C."/>
            <person name="Cichocki N."/>
            <person name="Clum A."/>
            <person name="Culley D."/>
            <person name="Crous P.W."/>
            <person name="Fauchery L."/>
            <person name="Girlanda M."/>
            <person name="Hayes R."/>
            <person name="Keri Z."/>
            <person name="LaButti K."/>
            <person name="Lipzen A."/>
            <person name="Lombard V."/>
            <person name="Magnuson J."/>
            <person name="Maillard F."/>
            <person name="Morin E."/>
            <person name="Murat C."/>
            <person name="Nolan M."/>
            <person name="Ohm R."/>
            <person name="Pangilinan J."/>
            <person name="Pereira M."/>
            <person name="Perotto S."/>
            <person name="Peter M."/>
            <person name="Riley R."/>
            <person name="Sitrit Y."/>
            <person name="Stielow B."/>
            <person name="Szollosi G."/>
            <person name="Zifcakova L."/>
            <person name="Stursova M."/>
            <person name="Spatafora J.W."/>
            <person name="Tedersoo L."/>
            <person name="Vaario L.-M."/>
            <person name="Yamada A."/>
            <person name="Yan M."/>
            <person name="Wang P."/>
            <person name="Xu J."/>
            <person name="Bruns T."/>
            <person name="Baldrian P."/>
            <person name="Vilgalys R."/>
            <person name="Henrissat B."/>
            <person name="Grigoriev I.V."/>
            <person name="Hibbett D."/>
            <person name="Nagy L.G."/>
            <person name="Martin F.M."/>
        </authorList>
    </citation>
    <scope>NUCLEOTIDE SEQUENCE</scope>
    <source>
        <strain evidence="3">Prilba</strain>
    </source>
</reference>
<proteinExistence type="predicted"/>
<keyword evidence="1" id="KW-1133">Transmembrane helix</keyword>
<gene>
    <name evidence="3" type="ORF">DFH94DRAFT_765977</name>
</gene>
<sequence>MMVLHVVFLTVKIIRMTQAANGPIFMEITAIVTTIRLYVWMMPWAAPPILDRPDRELEESLPWHYRFLGNFVAQYNIVTFCVLPVILEVCLPRYIRGFHEFPETLYGSLFLCCALVPIWRGFSPIIPQSWVDMFTSVWERAYDSVRSVGSGAMAYVSGVYYRS</sequence>
<keyword evidence="4" id="KW-1185">Reference proteome</keyword>
<evidence type="ECO:0000256" key="2">
    <source>
        <dbReference type="SAM" id="SignalP"/>
    </source>
</evidence>
<keyword evidence="2" id="KW-0732">Signal</keyword>
<name>A0A9P5K0B4_9AGAM</name>
<keyword evidence="1" id="KW-0472">Membrane</keyword>
<evidence type="ECO:0000313" key="3">
    <source>
        <dbReference type="EMBL" id="KAF8473093.1"/>
    </source>
</evidence>
<dbReference type="AlphaFoldDB" id="A0A9P5K0B4"/>
<organism evidence="3 4">
    <name type="scientific">Russula ochroleuca</name>
    <dbReference type="NCBI Taxonomy" id="152965"/>
    <lineage>
        <taxon>Eukaryota</taxon>
        <taxon>Fungi</taxon>
        <taxon>Dikarya</taxon>
        <taxon>Basidiomycota</taxon>
        <taxon>Agaricomycotina</taxon>
        <taxon>Agaricomycetes</taxon>
        <taxon>Russulales</taxon>
        <taxon>Russulaceae</taxon>
        <taxon>Russula</taxon>
    </lineage>
</organism>
<keyword evidence="1" id="KW-0812">Transmembrane</keyword>
<protein>
    <submittedName>
        <fullName evidence="3">Uncharacterized protein</fullName>
    </submittedName>
</protein>
<accession>A0A9P5K0B4</accession>
<comment type="caution">
    <text evidence="3">The sequence shown here is derived from an EMBL/GenBank/DDBJ whole genome shotgun (WGS) entry which is preliminary data.</text>
</comment>
<dbReference type="EMBL" id="WHVB01000019">
    <property type="protein sequence ID" value="KAF8473093.1"/>
    <property type="molecule type" value="Genomic_DNA"/>
</dbReference>
<feature type="transmembrane region" description="Helical" evidence="1">
    <location>
        <begin position="29"/>
        <end position="46"/>
    </location>
</feature>
<evidence type="ECO:0000256" key="1">
    <source>
        <dbReference type="SAM" id="Phobius"/>
    </source>
</evidence>
<feature type="chain" id="PRO_5040158515" evidence="2">
    <location>
        <begin position="20"/>
        <end position="163"/>
    </location>
</feature>
<feature type="transmembrane region" description="Helical" evidence="1">
    <location>
        <begin position="67"/>
        <end position="86"/>
    </location>
</feature>
<dbReference type="Proteomes" id="UP000759537">
    <property type="component" value="Unassembled WGS sequence"/>
</dbReference>
<reference evidence="3" key="2">
    <citation type="journal article" date="2020" name="Nat. Commun.">
        <title>Large-scale genome sequencing of mycorrhizal fungi provides insights into the early evolution of symbiotic traits.</title>
        <authorList>
            <person name="Miyauchi S."/>
            <person name="Kiss E."/>
            <person name="Kuo A."/>
            <person name="Drula E."/>
            <person name="Kohler A."/>
            <person name="Sanchez-Garcia M."/>
            <person name="Morin E."/>
            <person name="Andreopoulos B."/>
            <person name="Barry K.W."/>
            <person name="Bonito G."/>
            <person name="Buee M."/>
            <person name="Carver A."/>
            <person name="Chen C."/>
            <person name="Cichocki N."/>
            <person name="Clum A."/>
            <person name="Culley D."/>
            <person name="Crous P.W."/>
            <person name="Fauchery L."/>
            <person name="Girlanda M."/>
            <person name="Hayes R.D."/>
            <person name="Keri Z."/>
            <person name="LaButti K."/>
            <person name="Lipzen A."/>
            <person name="Lombard V."/>
            <person name="Magnuson J."/>
            <person name="Maillard F."/>
            <person name="Murat C."/>
            <person name="Nolan M."/>
            <person name="Ohm R.A."/>
            <person name="Pangilinan J."/>
            <person name="Pereira M.F."/>
            <person name="Perotto S."/>
            <person name="Peter M."/>
            <person name="Pfister S."/>
            <person name="Riley R."/>
            <person name="Sitrit Y."/>
            <person name="Stielow J.B."/>
            <person name="Szollosi G."/>
            <person name="Zifcakova L."/>
            <person name="Stursova M."/>
            <person name="Spatafora J.W."/>
            <person name="Tedersoo L."/>
            <person name="Vaario L.M."/>
            <person name="Yamada A."/>
            <person name="Yan M."/>
            <person name="Wang P."/>
            <person name="Xu J."/>
            <person name="Bruns T."/>
            <person name="Baldrian P."/>
            <person name="Vilgalys R."/>
            <person name="Dunand C."/>
            <person name="Henrissat B."/>
            <person name="Grigoriev I.V."/>
            <person name="Hibbett D."/>
            <person name="Nagy L.G."/>
            <person name="Martin F.M."/>
        </authorList>
    </citation>
    <scope>NUCLEOTIDE SEQUENCE</scope>
    <source>
        <strain evidence="3">Prilba</strain>
    </source>
</reference>